<dbReference type="Proteomes" id="UP000775547">
    <property type="component" value="Unassembled WGS sequence"/>
</dbReference>
<evidence type="ECO:0000256" key="4">
    <source>
        <dbReference type="ARBA" id="ARBA00022679"/>
    </source>
</evidence>
<keyword evidence="6" id="KW-1185">Reference proteome</keyword>
<evidence type="ECO:0000256" key="2">
    <source>
        <dbReference type="ARBA" id="ARBA00022490"/>
    </source>
</evidence>
<evidence type="ECO:0000313" key="5">
    <source>
        <dbReference type="EMBL" id="KAG5643001.1"/>
    </source>
</evidence>
<dbReference type="GO" id="GO:0003676">
    <property type="term" value="F:nucleic acid binding"/>
    <property type="evidence" value="ECO:0007669"/>
    <property type="project" value="InterPro"/>
</dbReference>
<dbReference type="CDD" id="cd02440">
    <property type="entry name" value="AdoMet_MTases"/>
    <property type="match status" value="1"/>
</dbReference>
<reference evidence="5" key="2">
    <citation type="submission" date="2021-10" db="EMBL/GenBank/DDBJ databases">
        <title>Phylogenomics reveals ancestral predisposition of the termite-cultivated fungus Termitomyces towards a domesticated lifestyle.</title>
        <authorList>
            <person name="Auxier B."/>
            <person name="Grum-Grzhimaylo A."/>
            <person name="Cardenas M.E."/>
            <person name="Lodge J.D."/>
            <person name="Laessoe T."/>
            <person name="Pedersen O."/>
            <person name="Smith M.E."/>
            <person name="Kuyper T.W."/>
            <person name="Franco-Molano E.A."/>
            <person name="Baroni T.J."/>
            <person name="Aanen D.K."/>
        </authorList>
    </citation>
    <scope>NUCLEOTIDE SEQUENCE</scope>
    <source>
        <strain evidence="5">AP01</strain>
        <tissue evidence="5">Mycelium</tissue>
    </source>
</reference>
<comment type="subcellular location">
    <subcellularLocation>
        <location evidence="1">Cytoplasm</location>
    </subcellularLocation>
</comment>
<evidence type="ECO:0000256" key="1">
    <source>
        <dbReference type="ARBA" id="ARBA00004496"/>
    </source>
</evidence>
<accession>A0A9P7K928</accession>
<dbReference type="GO" id="GO:0032259">
    <property type="term" value="P:methylation"/>
    <property type="evidence" value="ECO:0007669"/>
    <property type="project" value="UniProtKB-KW"/>
</dbReference>
<organism evidence="5 6">
    <name type="scientific">Asterophora parasitica</name>
    <dbReference type="NCBI Taxonomy" id="117018"/>
    <lineage>
        <taxon>Eukaryota</taxon>
        <taxon>Fungi</taxon>
        <taxon>Dikarya</taxon>
        <taxon>Basidiomycota</taxon>
        <taxon>Agaricomycotina</taxon>
        <taxon>Agaricomycetes</taxon>
        <taxon>Agaricomycetidae</taxon>
        <taxon>Agaricales</taxon>
        <taxon>Tricholomatineae</taxon>
        <taxon>Lyophyllaceae</taxon>
        <taxon>Asterophora</taxon>
    </lineage>
</organism>
<name>A0A9P7K928_9AGAR</name>
<dbReference type="PANTHER" id="PTHR13200:SF0">
    <property type="entry name" value="EEF1A LYSINE METHYLTRANSFERASE 1"/>
    <property type="match status" value="1"/>
</dbReference>
<dbReference type="InterPro" id="IPR041370">
    <property type="entry name" value="Mlase_EEF1AKMT1/ZCCHC4"/>
</dbReference>
<dbReference type="Gene3D" id="3.40.50.150">
    <property type="entry name" value="Vaccinia Virus protein VP39"/>
    <property type="match status" value="1"/>
</dbReference>
<keyword evidence="2" id="KW-0963">Cytoplasm</keyword>
<dbReference type="GO" id="GO:0005737">
    <property type="term" value="C:cytoplasm"/>
    <property type="evidence" value="ECO:0007669"/>
    <property type="project" value="UniProtKB-SubCell"/>
</dbReference>
<evidence type="ECO:0000313" key="6">
    <source>
        <dbReference type="Proteomes" id="UP000775547"/>
    </source>
</evidence>
<dbReference type="PROSITE" id="PS00092">
    <property type="entry name" value="N6_MTASE"/>
    <property type="match status" value="1"/>
</dbReference>
<dbReference type="InterPro" id="IPR029063">
    <property type="entry name" value="SAM-dependent_MTases_sf"/>
</dbReference>
<reference evidence="5" key="1">
    <citation type="submission" date="2020-07" db="EMBL/GenBank/DDBJ databases">
        <authorList>
            <person name="Nieuwenhuis M."/>
            <person name="Van De Peppel L.J.J."/>
        </authorList>
    </citation>
    <scope>NUCLEOTIDE SEQUENCE</scope>
    <source>
        <strain evidence="5">AP01</strain>
        <tissue evidence="5">Mycelium</tissue>
    </source>
</reference>
<gene>
    <name evidence="5" type="ORF">DXG03_001778</name>
</gene>
<dbReference type="PANTHER" id="PTHR13200">
    <property type="entry name" value="EEF1A LYSINE METHYLTRANSFERASE 1"/>
    <property type="match status" value="1"/>
</dbReference>
<dbReference type="EMBL" id="JABCKV010000141">
    <property type="protein sequence ID" value="KAG5643001.1"/>
    <property type="molecule type" value="Genomic_DNA"/>
</dbReference>
<dbReference type="GO" id="GO:0016279">
    <property type="term" value="F:protein-lysine N-methyltransferase activity"/>
    <property type="evidence" value="ECO:0007669"/>
    <property type="project" value="InterPro"/>
</dbReference>
<comment type="caution">
    <text evidence="5">The sequence shown here is derived from an EMBL/GenBank/DDBJ whole genome shotgun (WGS) entry which is preliminary data.</text>
</comment>
<dbReference type="InterPro" id="IPR002052">
    <property type="entry name" value="DNA_methylase_N6_adenine_CS"/>
</dbReference>
<dbReference type="Pfam" id="PF10237">
    <property type="entry name" value="N6-adenineMlase"/>
    <property type="match status" value="1"/>
</dbReference>
<sequence>MMHISESPRSVSSFSGFSGAPPKLASDTLALLESFLSAKAEEEKRFNDLAEQAAARVASLALHVHIEEDPPMMSVDEYRLAFGEDWQLSQFWSIRSISTTKTKIAFMCCPTAFVAFQHTNPLDGARLLEFDERFSILAPSKFVHYDMNEPDDFPEAFRGSFDIIVIDPPFLNEVTNTNVIQTIRQIIKPKRGKLILLTSPSIEKILHRLYNEPPIGPLRLTSLEPEHGELANEFSCWGSWEGAHDFGKAFPH</sequence>
<keyword evidence="4" id="KW-0808">Transferase</keyword>
<dbReference type="SUPFAM" id="SSF53335">
    <property type="entry name" value="S-adenosyl-L-methionine-dependent methyltransferases"/>
    <property type="match status" value="1"/>
</dbReference>
<evidence type="ECO:0000256" key="3">
    <source>
        <dbReference type="ARBA" id="ARBA00022603"/>
    </source>
</evidence>
<dbReference type="OrthoDB" id="206354at2759"/>
<protein>
    <submittedName>
        <fullName evidence="5">Uncharacterized protein</fullName>
    </submittedName>
</protein>
<dbReference type="InterPro" id="IPR019369">
    <property type="entry name" value="Efm5/EEF1AKMT1"/>
</dbReference>
<dbReference type="AlphaFoldDB" id="A0A9P7K928"/>
<keyword evidence="3" id="KW-0489">Methyltransferase</keyword>
<proteinExistence type="predicted"/>